<dbReference type="Pfam" id="PF03140">
    <property type="entry name" value="DUF247"/>
    <property type="match status" value="1"/>
</dbReference>
<organism evidence="1 2">
    <name type="scientific">Ilex paraguariensis</name>
    <name type="common">yerba mate</name>
    <dbReference type="NCBI Taxonomy" id="185542"/>
    <lineage>
        <taxon>Eukaryota</taxon>
        <taxon>Viridiplantae</taxon>
        <taxon>Streptophyta</taxon>
        <taxon>Embryophyta</taxon>
        <taxon>Tracheophyta</taxon>
        <taxon>Spermatophyta</taxon>
        <taxon>Magnoliopsida</taxon>
        <taxon>eudicotyledons</taxon>
        <taxon>Gunneridae</taxon>
        <taxon>Pentapetalae</taxon>
        <taxon>asterids</taxon>
        <taxon>campanulids</taxon>
        <taxon>Aquifoliales</taxon>
        <taxon>Aquifoliaceae</taxon>
        <taxon>Ilex</taxon>
    </lineage>
</organism>
<dbReference type="AlphaFoldDB" id="A0ABC8QWS0"/>
<dbReference type="PANTHER" id="PTHR31549:SF289">
    <property type="match status" value="1"/>
</dbReference>
<protein>
    <submittedName>
        <fullName evidence="1">Uncharacterized protein</fullName>
    </submittedName>
</protein>
<reference evidence="1 2" key="1">
    <citation type="submission" date="2024-02" db="EMBL/GenBank/DDBJ databases">
        <authorList>
            <person name="Vignale AGUSTIN F."/>
            <person name="Sosa J E."/>
            <person name="Modenutti C."/>
        </authorList>
    </citation>
    <scope>NUCLEOTIDE SEQUENCE [LARGE SCALE GENOMIC DNA]</scope>
</reference>
<evidence type="ECO:0000313" key="1">
    <source>
        <dbReference type="EMBL" id="CAK9134292.1"/>
    </source>
</evidence>
<dbReference type="Proteomes" id="UP001642360">
    <property type="component" value="Unassembled WGS sequence"/>
</dbReference>
<comment type="caution">
    <text evidence="1">The sequence shown here is derived from an EMBL/GenBank/DDBJ whole genome shotgun (WGS) entry which is preliminary data.</text>
</comment>
<evidence type="ECO:0000313" key="2">
    <source>
        <dbReference type="Proteomes" id="UP001642360"/>
    </source>
</evidence>
<sequence length="274" mass="31345">MDINTNTNNSKLHHKNTMLQLLVGPFLARPNLSGYPYQPRPRIEASGRIHFLVLKMRKSDNFWVATQNKRPLIPNNIKPLCSVEGIELTQDIFVLENQIPFILLEEIQKAIRTEPPCANDNGKTTVIVSNDAEKWSVSDDAQVIYNFCEAHSPLKLMENRLYQFEHRPVHLLDYMYHLIVNYRKPVKTCYNSALSLGIGGPAVQALQKHIQFIQALPWENIRSLFQKIDIDGNQNPVEDIEIPSVSSLQKTVGIRFTITELGIRGIKFDEKTLT</sequence>
<accession>A0ABC8QWS0</accession>
<dbReference type="InterPro" id="IPR004158">
    <property type="entry name" value="DUF247_pln"/>
</dbReference>
<name>A0ABC8QWS0_9AQUA</name>
<gene>
    <name evidence="1" type="ORF">ILEXP_LOCUS1227</name>
</gene>
<dbReference type="EMBL" id="CAUOFW020000403">
    <property type="protein sequence ID" value="CAK9134292.1"/>
    <property type="molecule type" value="Genomic_DNA"/>
</dbReference>
<dbReference type="PANTHER" id="PTHR31549">
    <property type="entry name" value="PROTEIN, PUTATIVE (DUF247)-RELATED-RELATED"/>
    <property type="match status" value="1"/>
</dbReference>
<keyword evidence="2" id="KW-1185">Reference proteome</keyword>
<proteinExistence type="predicted"/>